<protein>
    <recommendedName>
        <fullName evidence="4">Phytocyanin domain-containing protein</fullName>
    </recommendedName>
</protein>
<reference evidence="5 6" key="1">
    <citation type="journal article" date="2019" name="Genome Biol. Evol.">
        <title>The Rhododendron genome and chromosomal organization provide insight into shared whole-genome duplications across the heath family (Ericaceae).</title>
        <authorList>
            <person name="Soza V.L."/>
            <person name="Lindsley D."/>
            <person name="Waalkes A."/>
            <person name="Ramage E."/>
            <person name="Patwardhan R.P."/>
            <person name="Burton J.N."/>
            <person name="Adey A."/>
            <person name="Kumar A."/>
            <person name="Qiu R."/>
            <person name="Shendure J."/>
            <person name="Hall B."/>
        </authorList>
    </citation>
    <scope>NUCLEOTIDE SEQUENCE [LARGE SCALE GENOMIC DNA]</scope>
    <source>
        <strain evidence="5">RSF 1966-606</strain>
    </source>
</reference>
<feature type="domain" description="Phytocyanin" evidence="4">
    <location>
        <begin position="31"/>
        <end position="131"/>
    </location>
</feature>
<dbReference type="OrthoDB" id="1896188at2759"/>
<gene>
    <name evidence="5" type="ORF">C3L33_06473</name>
</gene>
<dbReference type="Pfam" id="PF02298">
    <property type="entry name" value="Cu_bind_like"/>
    <property type="match status" value="1"/>
</dbReference>
<dbReference type="AlphaFoldDB" id="A0A6A4LYV9"/>
<sequence>SVVMGGKSRLLIAMIVVWVAIGRGQWVGAQIHHVVGGDRGWDPSSDIRFWASTRIFSVGDKIWFTYSAAQENIVELKSKEEYEACDVSNPIKMYTNGLDNVPLEEEGIRYFASGKPKSCKNGLRLHVEVQPQAKHHHISAVVTSEASTGATADAPASPSASTRISGLSYLLFVGILLCHLIINQGL</sequence>
<feature type="signal peptide" evidence="3">
    <location>
        <begin position="1"/>
        <end position="24"/>
    </location>
</feature>
<feature type="non-terminal residue" evidence="5">
    <location>
        <position position="1"/>
    </location>
</feature>
<organism evidence="5 6">
    <name type="scientific">Rhododendron williamsianum</name>
    <dbReference type="NCBI Taxonomy" id="262921"/>
    <lineage>
        <taxon>Eukaryota</taxon>
        <taxon>Viridiplantae</taxon>
        <taxon>Streptophyta</taxon>
        <taxon>Embryophyta</taxon>
        <taxon>Tracheophyta</taxon>
        <taxon>Spermatophyta</taxon>
        <taxon>Magnoliopsida</taxon>
        <taxon>eudicotyledons</taxon>
        <taxon>Gunneridae</taxon>
        <taxon>Pentapetalae</taxon>
        <taxon>asterids</taxon>
        <taxon>Ericales</taxon>
        <taxon>Ericaceae</taxon>
        <taxon>Ericoideae</taxon>
        <taxon>Rhodoreae</taxon>
        <taxon>Rhododendron</taxon>
    </lineage>
</organism>
<dbReference type="InterPro" id="IPR039391">
    <property type="entry name" value="Phytocyanin-like"/>
</dbReference>
<accession>A0A6A4LYV9</accession>
<evidence type="ECO:0000259" key="4">
    <source>
        <dbReference type="PROSITE" id="PS51485"/>
    </source>
</evidence>
<evidence type="ECO:0000256" key="1">
    <source>
        <dbReference type="ARBA" id="ARBA00023157"/>
    </source>
</evidence>
<keyword evidence="2" id="KW-0325">Glycoprotein</keyword>
<dbReference type="InterPro" id="IPR008972">
    <property type="entry name" value="Cupredoxin"/>
</dbReference>
<feature type="chain" id="PRO_5025452622" description="Phytocyanin domain-containing protein" evidence="3">
    <location>
        <begin position="25"/>
        <end position="186"/>
    </location>
</feature>
<proteinExistence type="predicted"/>
<keyword evidence="6" id="KW-1185">Reference proteome</keyword>
<dbReference type="PANTHER" id="PTHR33021">
    <property type="entry name" value="BLUE COPPER PROTEIN"/>
    <property type="match status" value="1"/>
</dbReference>
<dbReference type="PROSITE" id="PS51485">
    <property type="entry name" value="PHYTOCYANIN"/>
    <property type="match status" value="1"/>
</dbReference>
<name>A0A6A4LYV9_9ERIC</name>
<evidence type="ECO:0000313" key="6">
    <source>
        <dbReference type="Proteomes" id="UP000428333"/>
    </source>
</evidence>
<evidence type="ECO:0000256" key="2">
    <source>
        <dbReference type="ARBA" id="ARBA00023180"/>
    </source>
</evidence>
<comment type="caution">
    <text evidence="5">The sequence shown here is derived from an EMBL/GenBank/DDBJ whole genome shotgun (WGS) entry which is preliminary data.</text>
</comment>
<keyword evidence="3" id="KW-0732">Signal</keyword>
<dbReference type="FunFam" id="2.60.40.420:FF:000034">
    <property type="entry name" value="Cupredoxin superfamily protein"/>
    <property type="match status" value="1"/>
</dbReference>
<dbReference type="GO" id="GO:0009055">
    <property type="term" value="F:electron transfer activity"/>
    <property type="evidence" value="ECO:0007669"/>
    <property type="project" value="InterPro"/>
</dbReference>
<evidence type="ECO:0000256" key="3">
    <source>
        <dbReference type="SAM" id="SignalP"/>
    </source>
</evidence>
<evidence type="ECO:0000313" key="5">
    <source>
        <dbReference type="EMBL" id="KAE9461621.1"/>
    </source>
</evidence>
<dbReference type="Proteomes" id="UP000428333">
    <property type="component" value="Linkage Group LG04"/>
</dbReference>
<dbReference type="Gene3D" id="2.60.40.420">
    <property type="entry name" value="Cupredoxins - blue copper proteins"/>
    <property type="match status" value="1"/>
</dbReference>
<dbReference type="EMBL" id="QEFC01000957">
    <property type="protein sequence ID" value="KAE9461621.1"/>
    <property type="molecule type" value="Genomic_DNA"/>
</dbReference>
<dbReference type="PANTHER" id="PTHR33021:SF31">
    <property type="entry name" value="OS02G0720100 PROTEIN"/>
    <property type="match status" value="1"/>
</dbReference>
<dbReference type="CDD" id="cd04216">
    <property type="entry name" value="Phytocyanin"/>
    <property type="match status" value="1"/>
</dbReference>
<keyword evidence="1" id="KW-1015">Disulfide bond</keyword>
<dbReference type="SUPFAM" id="SSF49503">
    <property type="entry name" value="Cupredoxins"/>
    <property type="match status" value="1"/>
</dbReference>
<dbReference type="GO" id="GO:0005886">
    <property type="term" value="C:plasma membrane"/>
    <property type="evidence" value="ECO:0007669"/>
    <property type="project" value="TreeGrafter"/>
</dbReference>
<dbReference type="InterPro" id="IPR003245">
    <property type="entry name" value="Phytocyanin_dom"/>
</dbReference>